<evidence type="ECO:0000313" key="2">
    <source>
        <dbReference type="Proteomes" id="UP001066276"/>
    </source>
</evidence>
<name>A0AAV7LZA4_PLEWA</name>
<accession>A0AAV7LZA4</accession>
<keyword evidence="2" id="KW-1185">Reference proteome</keyword>
<comment type="caution">
    <text evidence="1">The sequence shown here is derived from an EMBL/GenBank/DDBJ whole genome shotgun (WGS) entry which is preliminary data.</text>
</comment>
<reference evidence="1" key="1">
    <citation type="journal article" date="2022" name="bioRxiv">
        <title>Sequencing and chromosome-scale assembly of the giantPleurodeles waltlgenome.</title>
        <authorList>
            <person name="Brown T."/>
            <person name="Elewa A."/>
            <person name="Iarovenko S."/>
            <person name="Subramanian E."/>
            <person name="Araus A.J."/>
            <person name="Petzold A."/>
            <person name="Susuki M."/>
            <person name="Suzuki K.-i.T."/>
            <person name="Hayashi T."/>
            <person name="Toyoda A."/>
            <person name="Oliveira C."/>
            <person name="Osipova E."/>
            <person name="Leigh N.D."/>
            <person name="Simon A."/>
            <person name="Yun M.H."/>
        </authorList>
    </citation>
    <scope>NUCLEOTIDE SEQUENCE</scope>
    <source>
        <strain evidence="1">20211129_DDA</strain>
        <tissue evidence="1">Liver</tissue>
    </source>
</reference>
<protein>
    <submittedName>
        <fullName evidence="1">Uncharacterized protein</fullName>
    </submittedName>
</protein>
<evidence type="ECO:0000313" key="1">
    <source>
        <dbReference type="EMBL" id="KAJ1096189.1"/>
    </source>
</evidence>
<dbReference type="Proteomes" id="UP001066276">
    <property type="component" value="Chromosome 10"/>
</dbReference>
<dbReference type="AlphaFoldDB" id="A0AAV7LZA4"/>
<gene>
    <name evidence="1" type="ORF">NDU88_001333</name>
</gene>
<sequence length="72" mass="7890">MTVFEITTEASLCEDLWEIIVLGTSLLQREEDLVTSYAQTMCKMWRGLGAQLVLSELGGSVRALPTAVLLGM</sequence>
<proteinExistence type="predicted"/>
<organism evidence="1 2">
    <name type="scientific">Pleurodeles waltl</name>
    <name type="common">Iberian ribbed newt</name>
    <dbReference type="NCBI Taxonomy" id="8319"/>
    <lineage>
        <taxon>Eukaryota</taxon>
        <taxon>Metazoa</taxon>
        <taxon>Chordata</taxon>
        <taxon>Craniata</taxon>
        <taxon>Vertebrata</taxon>
        <taxon>Euteleostomi</taxon>
        <taxon>Amphibia</taxon>
        <taxon>Batrachia</taxon>
        <taxon>Caudata</taxon>
        <taxon>Salamandroidea</taxon>
        <taxon>Salamandridae</taxon>
        <taxon>Pleurodelinae</taxon>
        <taxon>Pleurodeles</taxon>
    </lineage>
</organism>
<dbReference type="EMBL" id="JANPWB010000014">
    <property type="protein sequence ID" value="KAJ1096189.1"/>
    <property type="molecule type" value="Genomic_DNA"/>
</dbReference>